<gene>
    <name evidence="3" type="ORF">E5A74_11665</name>
</gene>
<proteinExistence type="predicted"/>
<sequence>MAGPYAMRMKMLVKPVFCACLAALSLVGGADARVPPEGQDSNQQAASQRRLKGQNLPVREIERRVVPRMPGAQYLGFDYDPATDIYTLKFLRNGSVIWVDADGRTGNIIRRTGD</sequence>
<feature type="signal peptide" evidence="2">
    <location>
        <begin position="1"/>
        <end position="32"/>
    </location>
</feature>
<dbReference type="Proteomes" id="UP000309848">
    <property type="component" value="Unassembled WGS sequence"/>
</dbReference>
<organism evidence="3 4">
    <name type="scientific">Sphingomonas naasensis</name>
    <dbReference type="NCBI Taxonomy" id="1344951"/>
    <lineage>
        <taxon>Bacteria</taxon>
        <taxon>Pseudomonadati</taxon>
        <taxon>Pseudomonadota</taxon>
        <taxon>Alphaproteobacteria</taxon>
        <taxon>Sphingomonadales</taxon>
        <taxon>Sphingomonadaceae</taxon>
        <taxon>Sphingomonas</taxon>
    </lineage>
</organism>
<dbReference type="EMBL" id="SRXU01000004">
    <property type="protein sequence ID" value="TGX42488.1"/>
    <property type="molecule type" value="Genomic_DNA"/>
</dbReference>
<evidence type="ECO:0008006" key="5">
    <source>
        <dbReference type="Google" id="ProtNLM"/>
    </source>
</evidence>
<feature type="chain" id="PRO_5020942802" description="PepSY domain-containing protein" evidence="2">
    <location>
        <begin position="33"/>
        <end position="114"/>
    </location>
</feature>
<protein>
    <recommendedName>
        <fullName evidence="5">PepSY domain-containing protein</fullName>
    </recommendedName>
</protein>
<name>A0A4S1WH90_9SPHN</name>
<evidence type="ECO:0000313" key="3">
    <source>
        <dbReference type="EMBL" id="TGX42488.1"/>
    </source>
</evidence>
<dbReference type="OrthoDB" id="7428944at2"/>
<feature type="region of interest" description="Disordered" evidence="1">
    <location>
        <begin position="32"/>
        <end position="54"/>
    </location>
</feature>
<dbReference type="AlphaFoldDB" id="A0A4S1WH90"/>
<keyword evidence="4" id="KW-1185">Reference proteome</keyword>
<evidence type="ECO:0000313" key="4">
    <source>
        <dbReference type="Proteomes" id="UP000309848"/>
    </source>
</evidence>
<evidence type="ECO:0000256" key="2">
    <source>
        <dbReference type="SAM" id="SignalP"/>
    </source>
</evidence>
<keyword evidence="2" id="KW-0732">Signal</keyword>
<reference evidence="3 4" key="1">
    <citation type="submission" date="2019-04" db="EMBL/GenBank/DDBJ databases">
        <title>Sphingomonas psychrotolerans sp. nov., isolated from soil in the Tianshan Mountains, Xinjiang, China.</title>
        <authorList>
            <person name="Luo Y."/>
            <person name="Sheng H."/>
        </authorList>
    </citation>
    <scope>NUCLEOTIDE SEQUENCE [LARGE SCALE GENOMIC DNA]</scope>
    <source>
        <strain evidence="3 4">KIS18-15</strain>
    </source>
</reference>
<evidence type="ECO:0000256" key="1">
    <source>
        <dbReference type="SAM" id="MobiDB-lite"/>
    </source>
</evidence>
<comment type="caution">
    <text evidence="3">The sequence shown here is derived from an EMBL/GenBank/DDBJ whole genome shotgun (WGS) entry which is preliminary data.</text>
</comment>
<accession>A0A4S1WH90</accession>